<name>A0A7I4DKH6_PHYPA</name>
<dbReference type="GeneID" id="112281350"/>
<proteinExistence type="predicted"/>
<dbReference type="PROSITE" id="PS00108">
    <property type="entry name" value="PROTEIN_KINASE_ST"/>
    <property type="match status" value="1"/>
</dbReference>
<dbReference type="Gramene" id="Pp3c4_23550V3.4">
    <property type="protein sequence ID" value="Pp3c4_23550V3.4"/>
    <property type="gene ID" value="Pp3c4_23550"/>
</dbReference>
<reference evidence="7 8" key="2">
    <citation type="journal article" date="2018" name="Plant J.">
        <title>The Physcomitrella patens chromosome-scale assembly reveals moss genome structure and evolution.</title>
        <authorList>
            <person name="Lang D."/>
            <person name="Ullrich K.K."/>
            <person name="Murat F."/>
            <person name="Fuchs J."/>
            <person name="Jenkins J."/>
            <person name="Haas F.B."/>
            <person name="Piednoel M."/>
            <person name="Gundlach H."/>
            <person name="Van Bel M."/>
            <person name="Meyberg R."/>
            <person name="Vives C."/>
            <person name="Morata J."/>
            <person name="Symeonidi A."/>
            <person name="Hiss M."/>
            <person name="Muchero W."/>
            <person name="Kamisugi Y."/>
            <person name="Saleh O."/>
            <person name="Blanc G."/>
            <person name="Decker E.L."/>
            <person name="van Gessel N."/>
            <person name="Grimwood J."/>
            <person name="Hayes R.D."/>
            <person name="Graham S.W."/>
            <person name="Gunter L.E."/>
            <person name="McDaniel S.F."/>
            <person name="Hoernstein S.N.W."/>
            <person name="Larsson A."/>
            <person name="Li F.W."/>
            <person name="Perroud P.F."/>
            <person name="Phillips J."/>
            <person name="Ranjan P."/>
            <person name="Rokshar D.S."/>
            <person name="Rothfels C.J."/>
            <person name="Schneider L."/>
            <person name="Shu S."/>
            <person name="Stevenson D.W."/>
            <person name="Thummler F."/>
            <person name="Tillich M."/>
            <person name="Villarreal Aguilar J.C."/>
            <person name="Widiez T."/>
            <person name="Wong G.K."/>
            <person name="Wymore A."/>
            <person name="Zhang Y."/>
            <person name="Zimmer A.D."/>
            <person name="Quatrano R.S."/>
            <person name="Mayer K.F.X."/>
            <person name="Goodstein D."/>
            <person name="Casacuberta J.M."/>
            <person name="Vandepoele K."/>
            <person name="Reski R."/>
            <person name="Cuming A.C."/>
            <person name="Tuskan G.A."/>
            <person name="Maumus F."/>
            <person name="Salse J."/>
            <person name="Schmutz J."/>
            <person name="Rensing S.A."/>
        </authorList>
    </citation>
    <scope>NUCLEOTIDE SEQUENCE [LARGE SCALE GENOMIC DNA]</scope>
    <source>
        <strain evidence="7 8">cv. Gransden 2004</strain>
    </source>
</reference>
<dbReference type="PANTHER" id="PTHR44329:SF288">
    <property type="entry name" value="MITOGEN-ACTIVATED PROTEIN KINASE KINASE KINASE 20"/>
    <property type="match status" value="1"/>
</dbReference>
<dbReference type="OrthoDB" id="10264738at2759"/>
<protein>
    <recommendedName>
        <fullName evidence="9">Protein kinase and PP2C-like domain-containing protein</fullName>
    </recommendedName>
</protein>
<evidence type="ECO:0000259" key="5">
    <source>
        <dbReference type="PROSITE" id="PS50011"/>
    </source>
</evidence>
<dbReference type="EnsemblPlants" id="Pp3c4_23550V3.4">
    <property type="protein sequence ID" value="Pp3c4_23550V3.4"/>
    <property type="gene ID" value="Pp3c4_23550"/>
</dbReference>
<dbReference type="SMART" id="SM00332">
    <property type="entry name" value="PP2Cc"/>
    <property type="match status" value="1"/>
</dbReference>
<dbReference type="Gramene" id="Pp3c4_23550V3.3">
    <property type="protein sequence ID" value="Pp3c4_23550V3.3"/>
    <property type="gene ID" value="Pp3c4_23550"/>
</dbReference>
<dbReference type="InterPro" id="IPR051681">
    <property type="entry name" value="Ser/Thr_Kinases-Pseudokinases"/>
</dbReference>
<dbReference type="PROSITE" id="PS51746">
    <property type="entry name" value="PPM_2"/>
    <property type="match status" value="1"/>
</dbReference>
<dbReference type="PROSITE" id="PS50011">
    <property type="entry name" value="PROTEIN_KINASE_DOM"/>
    <property type="match status" value="1"/>
</dbReference>
<dbReference type="CDD" id="cd00143">
    <property type="entry name" value="PP2Cc"/>
    <property type="match status" value="1"/>
</dbReference>
<dbReference type="Pfam" id="PF00069">
    <property type="entry name" value="Pkinase"/>
    <property type="match status" value="1"/>
</dbReference>
<dbReference type="SUPFAM" id="SSF56112">
    <property type="entry name" value="Protein kinase-like (PK-like)"/>
    <property type="match status" value="1"/>
</dbReference>
<dbReference type="Gene3D" id="3.60.40.10">
    <property type="entry name" value="PPM-type phosphatase domain"/>
    <property type="match status" value="1"/>
</dbReference>
<dbReference type="PANTHER" id="PTHR44329">
    <property type="entry name" value="SERINE/THREONINE-PROTEIN KINASE TNNI3K-RELATED"/>
    <property type="match status" value="1"/>
</dbReference>
<dbReference type="FunFam" id="3.60.40.10:FF:000035">
    <property type="entry name" value="Leucine rich repeat protein phosphatase 2c domain containing protein"/>
    <property type="match status" value="1"/>
</dbReference>
<evidence type="ECO:0000256" key="4">
    <source>
        <dbReference type="ARBA" id="ARBA00022840"/>
    </source>
</evidence>
<evidence type="ECO:0000256" key="1">
    <source>
        <dbReference type="ARBA" id="ARBA00022679"/>
    </source>
</evidence>
<dbReference type="AlphaFoldDB" id="A0A7I4DKH6"/>
<dbReference type="InterPro" id="IPR000719">
    <property type="entry name" value="Prot_kinase_dom"/>
</dbReference>
<evidence type="ECO:0008006" key="9">
    <source>
        <dbReference type="Google" id="ProtNLM"/>
    </source>
</evidence>
<evidence type="ECO:0000259" key="6">
    <source>
        <dbReference type="PROSITE" id="PS51746"/>
    </source>
</evidence>
<dbReference type="Pfam" id="PF00481">
    <property type="entry name" value="PP2C"/>
    <property type="match status" value="1"/>
</dbReference>
<dbReference type="EMBL" id="ABEU02000004">
    <property type="status" value="NOT_ANNOTATED_CDS"/>
    <property type="molecule type" value="Genomic_DNA"/>
</dbReference>
<gene>
    <name evidence="7" type="primary">LOC112281350</name>
</gene>
<organism evidence="7 8">
    <name type="scientific">Physcomitrium patens</name>
    <name type="common">Spreading-leaved earth moss</name>
    <name type="synonym">Physcomitrella patens</name>
    <dbReference type="NCBI Taxonomy" id="3218"/>
    <lineage>
        <taxon>Eukaryota</taxon>
        <taxon>Viridiplantae</taxon>
        <taxon>Streptophyta</taxon>
        <taxon>Embryophyta</taxon>
        <taxon>Bryophyta</taxon>
        <taxon>Bryophytina</taxon>
        <taxon>Bryopsida</taxon>
        <taxon>Funariidae</taxon>
        <taxon>Funariales</taxon>
        <taxon>Funariaceae</taxon>
        <taxon>Physcomitrium</taxon>
    </lineage>
</organism>
<dbReference type="GO" id="GO:0005524">
    <property type="term" value="F:ATP binding"/>
    <property type="evidence" value="ECO:0007669"/>
    <property type="project" value="UniProtKB-KW"/>
</dbReference>
<dbReference type="SMART" id="SM00220">
    <property type="entry name" value="S_TKc"/>
    <property type="match status" value="1"/>
</dbReference>
<dbReference type="InterPro" id="IPR011009">
    <property type="entry name" value="Kinase-like_dom_sf"/>
</dbReference>
<evidence type="ECO:0000256" key="2">
    <source>
        <dbReference type="ARBA" id="ARBA00022741"/>
    </source>
</evidence>
<feature type="domain" description="PPM-type phosphatase" evidence="6">
    <location>
        <begin position="408"/>
        <end position="665"/>
    </location>
</feature>
<keyword evidence="2" id="KW-0547">Nucleotide-binding</keyword>
<dbReference type="InterPro" id="IPR036457">
    <property type="entry name" value="PPM-type-like_dom_sf"/>
</dbReference>
<dbReference type="RefSeq" id="XP_024373523.1">
    <property type="nucleotide sequence ID" value="XM_024517755.2"/>
</dbReference>
<feature type="domain" description="Protein kinase" evidence="5">
    <location>
        <begin position="34"/>
        <end position="323"/>
    </location>
</feature>
<dbReference type="InterPro" id="IPR008271">
    <property type="entry name" value="Ser/Thr_kinase_AS"/>
</dbReference>
<dbReference type="SUPFAM" id="SSF81606">
    <property type="entry name" value="PP2C-like"/>
    <property type="match status" value="1"/>
</dbReference>
<evidence type="ECO:0000256" key="3">
    <source>
        <dbReference type="ARBA" id="ARBA00022777"/>
    </source>
</evidence>
<dbReference type="KEGG" id="ppp:112281350"/>
<reference evidence="7" key="3">
    <citation type="submission" date="2020-12" db="UniProtKB">
        <authorList>
            <consortium name="EnsemblPlants"/>
        </authorList>
    </citation>
    <scope>IDENTIFICATION</scope>
</reference>
<evidence type="ECO:0000313" key="7">
    <source>
        <dbReference type="EnsemblPlants" id="Pp3c4_23550V3.4"/>
    </source>
</evidence>
<dbReference type="GO" id="GO:0004674">
    <property type="term" value="F:protein serine/threonine kinase activity"/>
    <property type="evidence" value="ECO:0000318"/>
    <property type="project" value="GO_Central"/>
</dbReference>
<keyword evidence="4" id="KW-0067">ATP-binding</keyword>
<dbReference type="GO" id="GO:0007165">
    <property type="term" value="P:signal transduction"/>
    <property type="evidence" value="ECO:0000318"/>
    <property type="project" value="GO_Central"/>
</dbReference>
<dbReference type="FunCoup" id="A0A7I4DKH6">
    <property type="interactions" value="794"/>
</dbReference>
<dbReference type="GO" id="GO:0019852">
    <property type="term" value="P:L-ascorbic acid metabolic process"/>
    <property type="evidence" value="ECO:0007669"/>
    <property type="project" value="EnsemblPlants"/>
</dbReference>
<keyword evidence="1" id="KW-0808">Transferase</keyword>
<dbReference type="SMART" id="SM00331">
    <property type="entry name" value="PP2C_SIG"/>
    <property type="match status" value="1"/>
</dbReference>
<keyword evidence="8" id="KW-1185">Reference proteome</keyword>
<dbReference type="Proteomes" id="UP000006727">
    <property type="component" value="Chromosome 4"/>
</dbReference>
<dbReference type="Gene3D" id="1.10.510.10">
    <property type="entry name" value="Transferase(Phosphotransferase) domain 1"/>
    <property type="match status" value="1"/>
</dbReference>
<accession>A0A7I4DKH6</accession>
<reference evidence="7 8" key="1">
    <citation type="journal article" date="2008" name="Science">
        <title>The Physcomitrella genome reveals evolutionary insights into the conquest of land by plants.</title>
        <authorList>
            <person name="Rensing S."/>
            <person name="Lang D."/>
            <person name="Zimmer A."/>
            <person name="Terry A."/>
            <person name="Salamov A."/>
            <person name="Shapiro H."/>
            <person name="Nishiyama T."/>
            <person name="Perroud P.-F."/>
            <person name="Lindquist E."/>
            <person name="Kamisugi Y."/>
            <person name="Tanahashi T."/>
            <person name="Sakakibara K."/>
            <person name="Fujita T."/>
            <person name="Oishi K."/>
            <person name="Shin-I T."/>
            <person name="Kuroki Y."/>
            <person name="Toyoda A."/>
            <person name="Suzuki Y."/>
            <person name="Hashimoto A."/>
            <person name="Yamaguchi K."/>
            <person name="Sugano A."/>
            <person name="Kohara Y."/>
            <person name="Fujiyama A."/>
            <person name="Anterola A."/>
            <person name="Aoki S."/>
            <person name="Ashton N."/>
            <person name="Barbazuk W.B."/>
            <person name="Barker E."/>
            <person name="Bennetzen J."/>
            <person name="Bezanilla M."/>
            <person name="Blankenship R."/>
            <person name="Cho S.H."/>
            <person name="Dutcher S."/>
            <person name="Estelle M."/>
            <person name="Fawcett J.A."/>
            <person name="Gundlach H."/>
            <person name="Hanada K."/>
            <person name="Heyl A."/>
            <person name="Hicks K.A."/>
            <person name="Hugh J."/>
            <person name="Lohr M."/>
            <person name="Mayer K."/>
            <person name="Melkozernov A."/>
            <person name="Murata T."/>
            <person name="Nelson D."/>
            <person name="Pils B."/>
            <person name="Prigge M."/>
            <person name="Reiss B."/>
            <person name="Renner T."/>
            <person name="Rombauts S."/>
            <person name="Rushton P."/>
            <person name="Sanderfoot A."/>
            <person name="Schween G."/>
            <person name="Shiu S.-H."/>
            <person name="Stueber K."/>
            <person name="Theodoulou F.L."/>
            <person name="Tu H."/>
            <person name="Van de Peer Y."/>
            <person name="Verrier P.J."/>
            <person name="Waters E."/>
            <person name="Wood A."/>
            <person name="Yang L."/>
            <person name="Cove D."/>
            <person name="Cuming A."/>
            <person name="Hasebe M."/>
            <person name="Lucas S."/>
            <person name="Mishler D.B."/>
            <person name="Reski R."/>
            <person name="Grigoriev I."/>
            <person name="Quatrano R.S."/>
            <person name="Boore J.L."/>
        </authorList>
    </citation>
    <scope>NUCLEOTIDE SEQUENCE [LARGE SCALE GENOMIC DNA]</scope>
    <source>
        <strain evidence="7 8">cv. Gransden 2004</strain>
    </source>
</reference>
<keyword evidence="3" id="KW-0418">Kinase</keyword>
<sequence length="675" mass="73458">MAPSVIQKQDSSNTCVRGCCSSDYLPLAIPKSDIQIVSEIARGAESVVYEARFQGKTVAAKKPRLSTTNDMDRFHTELQVLSNLKHPNIATLIGARAHPPDYYFLYDFYEHGNLGNALHVSEWRPTLHQVLSIATQLGGGPAAKALQYLHKEGIVHRDVKPANILLDSKWDAYLADFGLAAKVADLSKHSIENWKSSGKPTGGFHKKNMVGTLLYMAPEVLRKDVQSEKSDVYGYGITLNELITGVVPYTDRKTAAQAHTVLEMNYSEQQLSAAVTSQGLRPVLAGPESGTPSALSSLIEICWHGDLAKRPSFDYIVESLDMITAKLFSEKKSVEKSTGEVDVATTLSNGESNGLESVLNYTQQKRTDVDWASRAVEGLSSSVPEQSSSSLGWLNQTTDNASYLPVLSVGSFSTKGARQTMEDTNFLKFQLGGALNVHAFGVFDGHRGPEAAEFAAIAMPQLLVSKASTFSPQDALSSAFIEIDVAFRRELDGQRQRRKGGGFDWHPGCTAATALLVKDTLYVANAGDCRTILCRNGKAIPLSMDHTASCSSERERVIKAGGSVSWRVNTWRVGSAAIEVTRSIGDDDLKPYVTAEPEVAVCKLSGDDEFLVLASDGLWETMPNDDVVAIIKDTVKEPSMVSKRLATEAVERGSRDNITVIVVFLKPVSTVERVY</sequence>
<dbReference type="InterPro" id="IPR001932">
    <property type="entry name" value="PPM-type_phosphatase-like_dom"/>
</dbReference>
<evidence type="ECO:0000313" key="8">
    <source>
        <dbReference type="Proteomes" id="UP000006727"/>
    </source>
</evidence>
<dbReference type="EnsemblPlants" id="Pp3c4_23550V3.3">
    <property type="protein sequence ID" value="Pp3c4_23550V3.3"/>
    <property type="gene ID" value="Pp3c4_23550"/>
</dbReference>